<comment type="caution">
    <text evidence="1">The sequence shown here is derived from an EMBL/GenBank/DDBJ whole genome shotgun (WGS) entry which is preliminary data.</text>
</comment>
<gene>
    <name evidence="1" type="ORF">LCGC14_3008920</name>
</gene>
<accession>A0A0F8XLL4</accession>
<proteinExistence type="predicted"/>
<protein>
    <submittedName>
        <fullName evidence="1">Uncharacterized protein</fullName>
    </submittedName>
</protein>
<dbReference type="AlphaFoldDB" id="A0A0F8XLL4"/>
<dbReference type="EMBL" id="LAZR01062221">
    <property type="protein sequence ID" value="KKK61980.1"/>
    <property type="molecule type" value="Genomic_DNA"/>
</dbReference>
<sequence>MPFVPDTNGTVMCKSLACEQLTIARVFGLSGWPGQVVRSCLWRHRRATDAVILVECYGQGALLFSVTGCLAFSHLCRSMPLLACIGFSAC</sequence>
<name>A0A0F8XLL4_9ZZZZ</name>
<feature type="non-terminal residue" evidence="1">
    <location>
        <position position="90"/>
    </location>
</feature>
<organism evidence="1">
    <name type="scientific">marine sediment metagenome</name>
    <dbReference type="NCBI Taxonomy" id="412755"/>
    <lineage>
        <taxon>unclassified sequences</taxon>
        <taxon>metagenomes</taxon>
        <taxon>ecological metagenomes</taxon>
    </lineage>
</organism>
<evidence type="ECO:0000313" key="1">
    <source>
        <dbReference type="EMBL" id="KKK61980.1"/>
    </source>
</evidence>
<reference evidence="1" key="1">
    <citation type="journal article" date="2015" name="Nature">
        <title>Complex archaea that bridge the gap between prokaryotes and eukaryotes.</title>
        <authorList>
            <person name="Spang A."/>
            <person name="Saw J.H."/>
            <person name="Jorgensen S.L."/>
            <person name="Zaremba-Niedzwiedzka K."/>
            <person name="Martijn J."/>
            <person name="Lind A.E."/>
            <person name="van Eijk R."/>
            <person name="Schleper C."/>
            <person name="Guy L."/>
            <person name="Ettema T.J."/>
        </authorList>
    </citation>
    <scope>NUCLEOTIDE SEQUENCE</scope>
</reference>